<accession>A0A5S9HXN0</accession>
<name>A0A5S9HXN0_9CAUD</name>
<proteinExistence type="predicted"/>
<dbReference type="GeneID" id="55802829"/>
<dbReference type="Proteomes" id="UP000422648">
    <property type="component" value="Segment"/>
</dbReference>
<dbReference type="RefSeq" id="YP_009873708.1">
    <property type="nucleotide sequence ID" value="NC_049340.1"/>
</dbReference>
<protein>
    <submittedName>
        <fullName evidence="1">Uncharacterized protein</fullName>
    </submittedName>
</protein>
<reference evidence="1 2" key="1">
    <citation type="journal article" date="2019" name="Arch. Virol.">
        <title>A novel jumbo Tenacibaculum maritimum lytic phage with head-fiber-like appendages.</title>
        <authorList>
            <person name="Kawato Y."/>
            <person name="Istiqomah I."/>
            <person name="Gaafar A.Y."/>
            <person name="Hanaoka M."/>
            <person name="Ishimaru K."/>
            <person name="Yasuike M."/>
            <person name="Nishiki I."/>
            <person name="Nakamura Y."/>
            <person name="Fujiwara A."/>
            <person name="Nakai T."/>
        </authorList>
    </citation>
    <scope>NUCLEOTIDE SEQUENCE [LARGE SCALE GENOMIC DNA]</scope>
    <source>
        <strain evidence="1 2">PTm1</strain>
    </source>
</reference>
<dbReference type="KEGG" id="vg:55802829"/>
<dbReference type="EMBL" id="AP019524">
    <property type="protein sequence ID" value="BBI90416.1"/>
    <property type="molecule type" value="Genomic_DNA"/>
</dbReference>
<keyword evidence="2" id="KW-1185">Reference proteome</keyword>
<evidence type="ECO:0000313" key="1">
    <source>
        <dbReference type="EMBL" id="BBI90416.1"/>
    </source>
</evidence>
<sequence length="91" mass="10909">MKNNNHRWYLQIRFKNNGDPFWYRSWCINEPYKTLTECEDIAEGLLDDTVDAMRIVDSVKNDLHKHIVNLPYYTQNKRTLVHFNVIIPPST</sequence>
<evidence type="ECO:0000313" key="2">
    <source>
        <dbReference type="Proteomes" id="UP000422648"/>
    </source>
</evidence>
<organism evidence="1 2">
    <name type="scientific">Tenacibaculum phage PTm1</name>
    <dbReference type="NCBI Taxonomy" id="2547425"/>
    <lineage>
        <taxon>Viruses</taxon>
        <taxon>Duplodnaviria</taxon>
        <taxon>Heunggongvirae</taxon>
        <taxon>Uroviricota</taxon>
        <taxon>Caudoviricetes</taxon>
        <taxon>Shirahamavirus</taxon>
        <taxon>Shirahamavirus PTm1</taxon>
    </lineage>
</organism>